<name>A0A482T2E4_HALHI</name>
<keyword evidence="2" id="KW-0812">Transmembrane</keyword>
<organism evidence="3 4">
    <name type="scientific">Haloarcula hispanica</name>
    <dbReference type="NCBI Taxonomy" id="51589"/>
    <lineage>
        <taxon>Archaea</taxon>
        <taxon>Methanobacteriati</taxon>
        <taxon>Methanobacteriota</taxon>
        <taxon>Stenosarchaea group</taxon>
        <taxon>Halobacteria</taxon>
        <taxon>Halobacteriales</taxon>
        <taxon>Haloarculaceae</taxon>
        <taxon>Haloarcula</taxon>
    </lineage>
</organism>
<protein>
    <submittedName>
        <fullName evidence="3">Uncharacterized protein</fullName>
    </submittedName>
</protein>
<feature type="transmembrane region" description="Helical" evidence="2">
    <location>
        <begin position="12"/>
        <end position="30"/>
    </location>
</feature>
<sequence>MVNLPVPTVEQAAIVIVAFQAGAACPVYYYQERMRGFGRAMVNQLPYRSPPGVDEEQAMQDAVENPDE</sequence>
<keyword evidence="2" id="KW-1133">Transmembrane helix</keyword>
<proteinExistence type="predicted"/>
<evidence type="ECO:0000256" key="2">
    <source>
        <dbReference type="SAM" id="Phobius"/>
    </source>
</evidence>
<reference evidence="3 4" key="1">
    <citation type="submission" date="2018-12" db="EMBL/GenBank/DDBJ databases">
        <title>Draft genome sequence of Haloarcula hispinica strain 18.1, an halophilic archaeon isolated from Chott El Jerid of Southern Tunisia.</title>
        <authorList>
            <person name="Najjari A."/>
            <person name="Ben Dhia O."/>
            <person name="Ferjani R."/>
            <person name="Mahjoubi M."/>
            <person name="Sghaier H."/>
            <person name="Elshahed M."/>
            <person name="Ouzari H.I."/>
            <person name="Cherid A."/>
            <person name="Youssef N."/>
        </authorList>
    </citation>
    <scope>NUCLEOTIDE SEQUENCE [LARGE SCALE GENOMIC DNA]</scope>
    <source>
        <strain evidence="3 4">18.1</strain>
    </source>
</reference>
<dbReference type="AlphaFoldDB" id="A0A482T2E4"/>
<feature type="region of interest" description="Disordered" evidence="1">
    <location>
        <begin position="49"/>
        <end position="68"/>
    </location>
</feature>
<dbReference type="RefSeq" id="WP_129755675.1">
    <property type="nucleotide sequence ID" value="NZ_JAFKAA010000002.1"/>
</dbReference>
<dbReference type="EMBL" id="RZIG01000002">
    <property type="protein sequence ID" value="RYJ10534.1"/>
    <property type="molecule type" value="Genomic_DNA"/>
</dbReference>
<gene>
    <name evidence="3" type="ORF">ELS20_11385</name>
</gene>
<accession>A0A482T2E4</accession>
<dbReference type="Proteomes" id="UP000293535">
    <property type="component" value="Unassembled WGS sequence"/>
</dbReference>
<feature type="compositionally biased region" description="Acidic residues" evidence="1">
    <location>
        <begin position="53"/>
        <end position="68"/>
    </location>
</feature>
<evidence type="ECO:0000256" key="1">
    <source>
        <dbReference type="SAM" id="MobiDB-lite"/>
    </source>
</evidence>
<evidence type="ECO:0000313" key="3">
    <source>
        <dbReference type="EMBL" id="RYJ10534.1"/>
    </source>
</evidence>
<keyword evidence="2" id="KW-0472">Membrane</keyword>
<comment type="caution">
    <text evidence="3">The sequence shown here is derived from an EMBL/GenBank/DDBJ whole genome shotgun (WGS) entry which is preliminary data.</text>
</comment>
<evidence type="ECO:0000313" key="4">
    <source>
        <dbReference type="Proteomes" id="UP000293535"/>
    </source>
</evidence>